<dbReference type="PRINTS" id="PR00081">
    <property type="entry name" value="GDHRDH"/>
</dbReference>
<gene>
    <name evidence="4" type="ORF">M408DRAFT_28053</name>
</gene>
<dbReference type="Proteomes" id="UP000054097">
    <property type="component" value="Unassembled WGS sequence"/>
</dbReference>
<dbReference type="HOGENOM" id="CLU_010194_1_3_1"/>
<dbReference type="OrthoDB" id="5327538at2759"/>
<proteinExistence type="inferred from homology"/>
<sequence length="264" mass="27215">MNTYSGKTVLITGSRGIGEALVKNLFAKGANVIVVSPSPSSETLVATLLTSSSNATTGDGATNNKIVAIRCDLSSASSASELAAKAVQASKDFGTHGTIHHLILCAAIAPFVDLGRIEEDEWNRVLAVNITGPVFLVKALTPSIANDGSIIIFSTSGTFSSGVLPVYLPYMASKGAINQVARMLAKEPLLVSRGISTTVISPGTIATDMLLGQKTEAELAAYRAISPYGRLGEPDDITKVVDAVISGGKWLNGANIPVNGGMAV</sequence>
<feature type="domain" description="Ketoreductase" evidence="3">
    <location>
        <begin position="7"/>
        <end position="208"/>
    </location>
</feature>
<dbReference type="AlphaFoldDB" id="A0A0C2X180"/>
<dbReference type="InterPro" id="IPR057326">
    <property type="entry name" value="KR_dom"/>
</dbReference>
<dbReference type="GO" id="GO:0016616">
    <property type="term" value="F:oxidoreductase activity, acting on the CH-OH group of donors, NAD or NADP as acceptor"/>
    <property type="evidence" value="ECO:0007669"/>
    <property type="project" value="TreeGrafter"/>
</dbReference>
<dbReference type="Pfam" id="PF13561">
    <property type="entry name" value="adh_short_C2"/>
    <property type="match status" value="1"/>
</dbReference>
<evidence type="ECO:0000313" key="5">
    <source>
        <dbReference type="Proteomes" id="UP000054097"/>
    </source>
</evidence>
<dbReference type="SUPFAM" id="SSF51735">
    <property type="entry name" value="NAD(P)-binding Rossmann-fold domains"/>
    <property type="match status" value="1"/>
</dbReference>
<keyword evidence="5" id="KW-1185">Reference proteome</keyword>
<name>A0A0C2X180_SERVB</name>
<evidence type="ECO:0000313" key="4">
    <source>
        <dbReference type="EMBL" id="KIM23257.1"/>
    </source>
</evidence>
<reference evidence="5" key="2">
    <citation type="submission" date="2015-01" db="EMBL/GenBank/DDBJ databases">
        <title>Evolutionary Origins and Diversification of the Mycorrhizal Mutualists.</title>
        <authorList>
            <consortium name="DOE Joint Genome Institute"/>
            <consortium name="Mycorrhizal Genomics Consortium"/>
            <person name="Kohler A."/>
            <person name="Kuo A."/>
            <person name="Nagy L.G."/>
            <person name="Floudas D."/>
            <person name="Copeland A."/>
            <person name="Barry K.W."/>
            <person name="Cichocki N."/>
            <person name="Veneault-Fourrey C."/>
            <person name="LaButti K."/>
            <person name="Lindquist E.A."/>
            <person name="Lipzen A."/>
            <person name="Lundell T."/>
            <person name="Morin E."/>
            <person name="Murat C."/>
            <person name="Riley R."/>
            <person name="Ohm R."/>
            <person name="Sun H."/>
            <person name="Tunlid A."/>
            <person name="Henrissat B."/>
            <person name="Grigoriev I.V."/>
            <person name="Hibbett D.S."/>
            <person name="Martin F."/>
        </authorList>
    </citation>
    <scope>NUCLEOTIDE SEQUENCE [LARGE SCALE GENOMIC DNA]</scope>
    <source>
        <strain evidence="5">MAFF 305830</strain>
    </source>
</reference>
<dbReference type="SMART" id="SM00822">
    <property type="entry name" value="PKS_KR"/>
    <property type="match status" value="1"/>
</dbReference>
<keyword evidence="2" id="KW-0560">Oxidoreductase</keyword>
<dbReference type="GO" id="GO:0048038">
    <property type="term" value="F:quinone binding"/>
    <property type="evidence" value="ECO:0007669"/>
    <property type="project" value="TreeGrafter"/>
</dbReference>
<comment type="similarity">
    <text evidence="1">Belongs to the short-chain dehydrogenases/reductases (SDR) family.</text>
</comment>
<evidence type="ECO:0000259" key="3">
    <source>
        <dbReference type="SMART" id="SM00822"/>
    </source>
</evidence>
<dbReference type="PANTHER" id="PTHR42760:SF133">
    <property type="entry name" value="3-OXOACYL-[ACYL-CARRIER-PROTEIN] REDUCTASE"/>
    <property type="match status" value="1"/>
</dbReference>
<dbReference type="EMBL" id="KN824340">
    <property type="protein sequence ID" value="KIM23257.1"/>
    <property type="molecule type" value="Genomic_DNA"/>
</dbReference>
<dbReference type="InterPro" id="IPR036291">
    <property type="entry name" value="NAD(P)-bd_dom_sf"/>
</dbReference>
<dbReference type="STRING" id="933852.A0A0C2X180"/>
<organism evidence="4 5">
    <name type="scientific">Serendipita vermifera MAFF 305830</name>
    <dbReference type="NCBI Taxonomy" id="933852"/>
    <lineage>
        <taxon>Eukaryota</taxon>
        <taxon>Fungi</taxon>
        <taxon>Dikarya</taxon>
        <taxon>Basidiomycota</taxon>
        <taxon>Agaricomycotina</taxon>
        <taxon>Agaricomycetes</taxon>
        <taxon>Sebacinales</taxon>
        <taxon>Serendipitaceae</taxon>
        <taxon>Serendipita</taxon>
    </lineage>
</organism>
<accession>A0A0C2X180</accession>
<dbReference type="InterPro" id="IPR002347">
    <property type="entry name" value="SDR_fam"/>
</dbReference>
<evidence type="ECO:0000256" key="1">
    <source>
        <dbReference type="ARBA" id="ARBA00006484"/>
    </source>
</evidence>
<reference evidence="4 5" key="1">
    <citation type="submission" date="2014-04" db="EMBL/GenBank/DDBJ databases">
        <authorList>
            <consortium name="DOE Joint Genome Institute"/>
            <person name="Kuo A."/>
            <person name="Zuccaro A."/>
            <person name="Kohler A."/>
            <person name="Nagy L.G."/>
            <person name="Floudas D."/>
            <person name="Copeland A."/>
            <person name="Barry K.W."/>
            <person name="Cichocki N."/>
            <person name="Veneault-Fourrey C."/>
            <person name="LaButti K."/>
            <person name="Lindquist E.A."/>
            <person name="Lipzen A."/>
            <person name="Lundell T."/>
            <person name="Morin E."/>
            <person name="Murat C."/>
            <person name="Sun H."/>
            <person name="Tunlid A."/>
            <person name="Henrissat B."/>
            <person name="Grigoriev I.V."/>
            <person name="Hibbett D.S."/>
            <person name="Martin F."/>
            <person name="Nordberg H.P."/>
            <person name="Cantor M.N."/>
            <person name="Hua S.X."/>
        </authorList>
    </citation>
    <scope>NUCLEOTIDE SEQUENCE [LARGE SCALE GENOMIC DNA]</scope>
    <source>
        <strain evidence="4 5">MAFF 305830</strain>
    </source>
</reference>
<protein>
    <recommendedName>
        <fullName evidence="3">Ketoreductase domain-containing protein</fullName>
    </recommendedName>
</protein>
<dbReference type="Gene3D" id="3.40.50.720">
    <property type="entry name" value="NAD(P)-binding Rossmann-like Domain"/>
    <property type="match status" value="1"/>
</dbReference>
<dbReference type="GO" id="GO:0006633">
    <property type="term" value="P:fatty acid biosynthetic process"/>
    <property type="evidence" value="ECO:0007669"/>
    <property type="project" value="TreeGrafter"/>
</dbReference>
<evidence type="ECO:0000256" key="2">
    <source>
        <dbReference type="ARBA" id="ARBA00023002"/>
    </source>
</evidence>
<dbReference type="PANTHER" id="PTHR42760">
    <property type="entry name" value="SHORT-CHAIN DEHYDROGENASES/REDUCTASES FAMILY MEMBER"/>
    <property type="match status" value="1"/>
</dbReference>